<proteinExistence type="inferred from homology"/>
<dbReference type="NCBIfam" id="TIGR01147">
    <property type="entry name" value="V_ATP_synt_G"/>
    <property type="match status" value="1"/>
</dbReference>
<feature type="compositionally biased region" description="Basic and acidic residues" evidence="7">
    <location>
        <begin position="40"/>
        <end position="63"/>
    </location>
</feature>
<organism evidence="8 9">
    <name type="scientific">Symbiochloris irregularis</name>
    <dbReference type="NCBI Taxonomy" id="706552"/>
    <lineage>
        <taxon>Eukaryota</taxon>
        <taxon>Viridiplantae</taxon>
        <taxon>Chlorophyta</taxon>
        <taxon>core chlorophytes</taxon>
        <taxon>Trebouxiophyceae</taxon>
        <taxon>Trebouxiales</taxon>
        <taxon>Trebouxiaceae</taxon>
        <taxon>Symbiochloris</taxon>
    </lineage>
</organism>
<reference evidence="8 9" key="1">
    <citation type="journal article" date="2024" name="Nat. Commun.">
        <title>Phylogenomics reveals the evolutionary origins of lichenization in chlorophyte algae.</title>
        <authorList>
            <person name="Puginier C."/>
            <person name="Libourel C."/>
            <person name="Otte J."/>
            <person name="Skaloud P."/>
            <person name="Haon M."/>
            <person name="Grisel S."/>
            <person name="Petersen M."/>
            <person name="Berrin J.G."/>
            <person name="Delaux P.M."/>
            <person name="Dal Grande F."/>
            <person name="Keller J."/>
        </authorList>
    </citation>
    <scope>NUCLEOTIDE SEQUENCE [LARGE SCALE GENOMIC DNA]</scope>
    <source>
        <strain evidence="8 9">SAG 2036</strain>
    </source>
</reference>
<accession>A0AAW1NLL9</accession>
<dbReference type="AlphaFoldDB" id="A0AAW1NLL9"/>
<comment type="caution">
    <text evidence="8">The sequence shown here is derived from an EMBL/GenBank/DDBJ whole genome shotgun (WGS) entry which is preliminary data.</text>
</comment>
<dbReference type="FunFam" id="1.20.5.2950:FF:000001">
    <property type="entry name" value="V-type proton ATPase subunit G"/>
    <property type="match status" value="1"/>
</dbReference>
<dbReference type="EMBL" id="JALJOQ010000189">
    <property type="protein sequence ID" value="KAK9790588.1"/>
    <property type="molecule type" value="Genomic_DNA"/>
</dbReference>
<keyword evidence="4 6" id="KW-0375">Hydrogen ion transport</keyword>
<evidence type="ECO:0000256" key="1">
    <source>
        <dbReference type="ARBA" id="ARBA00003847"/>
    </source>
</evidence>
<evidence type="ECO:0000256" key="3">
    <source>
        <dbReference type="ARBA" id="ARBA00022448"/>
    </source>
</evidence>
<comment type="function">
    <text evidence="6">Subunit of the V1 complex of vacuolar(H+)-ATPase (V-ATPase), a multisubunit enzyme composed of a peripheral complex (V1) that hydrolyzes ATP and a membrane integral complex (V0) that translocates protons. V-ATPase is responsible for acidifying and maintaining the pH of intracellular compartments and in some cell types, is targeted to the plasma membrane, where it is responsible for acidifying the extracellular environment.</text>
</comment>
<dbReference type="GO" id="GO:0000221">
    <property type="term" value="C:vacuolar proton-transporting V-type ATPase, V1 domain"/>
    <property type="evidence" value="ECO:0007669"/>
    <property type="project" value="TreeGrafter"/>
</dbReference>
<comment type="function">
    <text evidence="1">Catalytic subunit of the peripheral V1 complex of vacuolar ATPase (V-ATPase). V-ATPase is responsible for acidifying a variety of intracellular compartments in eukaryotic cells.</text>
</comment>
<comment type="subunit">
    <text evidence="6">V-ATPase is a heteromultimeric enzyme made up of two complexes: the ATP-hydrolytic V1 complex and the proton translocation V0 complex.</text>
</comment>
<keyword evidence="9" id="KW-1185">Reference proteome</keyword>
<sequence>MQISTGQDSIQRLIAAEQEAQKIVAAARKARTERLKQAKAEAEKEIKSYKKQREESYQKRISDDSSSSGANAKRLEGEGSNAKKALDKSIASKKQEVLDMLLKYVSTVPDVKIGASV</sequence>
<dbReference type="Pfam" id="PF03179">
    <property type="entry name" value="V-ATPase_G"/>
    <property type="match status" value="1"/>
</dbReference>
<evidence type="ECO:0000256" key="2">
    <source>
        <dbReference type="ARBA" id="ARBA00010066"/>
    </source>
</evidence>
<evidence type="ECO:0000256" key="5">
    <source>
        <dbReference type="ARBA" id="ARBA00023065"/>
    </source>
</evidence>
<feature type="region of interest" description="Disordered" evidence="7">
    <location>
        <begin position="40"/>
        <end position="87"/>
    </location>
</feature>
<dbReference type="Gene3D" id="1.20.5.2950">
    <property type="match status" value="1"/>
</dbReference>
<evidence type="ECO:0000313" key="8">
    <source>
        <dbReference type="EMBL" id="KAK9790588.1"/>
    </source>
</evidence>
<evidence type="ECO:0000256" key="7">
    <source>
        <dbReference type="SAM" id="MobiDB-lite"/>
    </source>
</evidence>
<evidence type="ECO:0000313" key="9">
    <source>
        <dbReference type="Proteomes" id="UP001465755"/>
    </source>
</evidence>
<dbReference type="GO" id="GO:0046961">
    <property type="term" value="F:proton-transporting ATPase activity, rotational mechanism"/>
    <property type="evidence" value="ECO:0007669"/>
    <property type="project" value="InterPro"/>
</dbReference>
<dbReference type="GO" id="GO:0016887">
    <property type="term" value="F:ATP hydrolysis activity"/>
    <property type="evidence" value="ECO:0007669"/>
    <property type="project" value="TreeGrafter"/>
</dbReference>
<comment type="similarity">
    <text evidence="2 6">Belongs to the V-ATPase G subunit family.</text>
</comment>
<dbReference type="InterPro" id="IPR005124">
    <property type="entry name" value="V-ATPase_G"/>
</dbReference>
<evidence type="ECO:0000256" key="6">
    <source>
        <dbReference type="RuleBase" id="RU364019"/>
    </source>
</evidence>
<dbReference type="Proteomes" id="UP001465755">
    <property type="component" value="Unassembled WGS sequence"/>
</dbReference>
<dbReference type="PANTHER" id="PTHR12713:SF11">
    <property type="entry name" value="V-TYPE PROTON ATPASE SUBUNIT G"/>
    <property type="match status" value="1"/>
</dbReference>
<keyword evidence="5 6" id="KW-0406">Ion transport</keyword>
<protein>
    <recommendedName>
        <fullName evidence="6">V-type proton ATPase subunit G</fullName>
    </recommendedName>
</protein>
<gene>
    <name evidence="8" type="ORF">WJX73_008059</name>
</gene>
<evidence type="ECO:0000256" key="4">
    <source>
        <dbReference type="ARBA" id="ARBA00022781"/>
    </source>
</evidence>
<name>A0AAW1NLL9_9CHLO</name>
<keyword evidence="3 6" id="KW-0813">Transport</keyword>
<dbReference type="PANTHER" id="PTHR12713">
    <property type="entry name" value="VACUOLAR ATP SYNTHASE SUBUNIT G"/>
    <property type="match status" value="1"/>
</dbReference>